<evidence type="ECO:0000313" key="8">
    <source>
        <dbReference type="Proteomes" id="UP000565205"/>
    </source>
</evidence>
<proteinExistence type="predicted"/>
<reference evidence="7 8" key="1">
    <citation type="submission" date="2020-06" db="EMBL/GenBank/DDBJ databases">
        <title>Description of novel acetic acid bacteria.</title>
        <authorList>
            <person name="Sombolestani A."/>
        </authorList>
    </citation>
    <scope>NUCLEOTIDE SEQUENCE [LARGE SCALE GENOMIC DNA]</scope>
    <source>
        <strain evidence="7 8">LMG 26838</strain>
    </source>
</reference>
<sequence>MEMTRGFASGTPSVVAIPACNEAGCIEACLAALTREAIRPPDVIVVLVNNTADDTAARAAAMSGHGSRVVVVERTFAPPYANAGHARAEAMRIAAAIAGPDGFVLTTDADGRVDPDWLPANLELLSREIDVVAGWVELDPADWARIPMSLHEADARECEYDDLCDRIVDRLDPDPVDPWPRHTQCSGASLALRGATFLACGGVPDVASGEDRALVDAARRIDARIRHAPQVHAHVSGRTVGRAPGGMAETIARRLAEPDLFLDDRLEPVDGVMRRARLRRRARLVHADRTGIDDLAIHALAGCLSLSACHVAEVLEGRYFGSAWAALEAASPVLARRRVSVVELDRELARARNWLVTARPVDRTDPAMFDV</sequence>
<dbReference type="PANTHER" id="PTHR43646:SF2">
    <property type="entry name" value="GLYCOSYLTRANSFERASE 2-LIKE DOMAIN-CONTAINING PROTEIN"/>
    <property type="match status" value="1"/>
</dbReference>
<dbReference type="GO" id="GO:0005886">
    <property type="term" value="C:plasma membrane"/>
    <property type="evidence" value="ECO:0007669"/>
    <property type="project" value="UniProtKB-SubCell"/>
</dbReference>
<organism evidence="7 8">
    <name type="scientific">Endobacter medicaginis</name>
    <dbReference type="NCBI Taxonomy" id="1181271"/>
    <lineage>
        <taxon>Bacteria</taxon>
        <taxon>Pseudomonadati</taxon>
        <taxon>Pseudomonadota</taxon>
        <taxon>Alphaproteobacteria</taxon>
        <taxon>Acetobacterales</taxon>
        <taxon>Acetobacteraceae</taxon>
        <taxon>Endobacter</taxon>
    </lineage>
</organism>
<evidence type="ECO:0000259" key="6">
    <source>
        <dbReference type="Pfam" id="PF00535"/>
    </source>
</evidence>
<accession>A0A850NSX5</accession>
<dbReference type="SUPFAM" id="SSF53448">
    <property type="entry name" value="Nucleotide-diphospho-sugar transferases"/>
    <property type="match status" value="1"/>
</dbReference>
<evidence type="ECO:0000256" key="2">
    <source>
        <dbReference type="ARBA" id="ARBA00022475"/>
    </source>
</evidence>
<comment type="caution">
    <text evidence="7">The sequence shown here is derived from an EMBL/GenBank/DDBJ whole genome shotgun (WGS) entry which is preliminary data.</text>
</comment>
<keyword evidence="5" id="KW-0472">Membrane</keyword>
<evidence type="ECO:0000256" key="4">
    <source>
        <dbReference type="ARBA" id="ARBA00022679"/>
    </source>
</evidence>
<gene>
    <name evidence="7" type="ORF">HUK83_11205</name>
</gene>
<dbReference type="InterPro" id="IPR029044">
    <property type="entry name" value="Nucleotide-diphossugar_trans"/>
</dbReference>
<keyword evidence="3" id="KW-0328">Glycosyltransferase</keyword>
<dbReference type="AlphaFoldDB" id="A0A850NSX5"/>
<evidence type="ECO:0000313" key="7">
    <source>
        <dbReference type="EMBL" id="NVN30896.1"/>
    </source>
</evidence>
<dbReference type="EMBL" id="JABXXQ010000241">
    <property type="protein sequence ID" value="NVN30896.1"/>
    <property type="molecule type" value="Genomic_DNA"/>
</dbReference>
<evidence type="ECO:0000256" key="3">
    <source>
        <dbReference type="ARBA" id="ARBA00022676"/>
    </source>
</evidence>
<dbReference type="RefSeq" id="WP_176624804.1">
    <property type="nucleotide sequence ID" value="NZ_JAPKXM010000041.1"/>
</dbReference>
<dbReference type="Proteomes" id="UP000565205">
    <property type="component" value="Unassembled WGS sequence"/>
</dbReference>
<dbReference type="Pfam" id="PF00535">
    <property type="entry name" value="Glycos_transf_2"/>
    <property type="match status" value="1"/>
</dbReference>
<evidence type="ECO:0000256" key="5">
    <source>
        <dbReference type="ARBA" id="ARBA00023136"/>
    </source>
</evidence>
<dbReference type="InterPro" id="IPR001173">
    <property type="entry name" value="Glyco_trans_2-like"/>
</dbReference>
<dbReference type="Gene3D" id="3.90.550.10">
    <property type="entry name" value="Spore Coat Polysaccharide Biosynthesis Protein SpsA, Chain A"/>
    <property type="match status" value="1"/>
</dbReference>
<name>A0A850NSX5_9PROT</name>
<feature type="domain" description="Glycosyltransferase 2-like" evidence="6">
    <location>
        <begin position="15"/>
        <end position="164"/>
    </location>
</feature>
<comment type="subcellular location">
    <subcellularLocation>
        <location evidence="1">Cell membrane</location>
    </subcellularLocation>
</comment>
<dbReference type="GO" id="GO:0016757">
    <property type="term" value="F:glycosyltransferase activity"/>
    <property type="evidence" value="ECO:0007669"/>
    <property type="project" value="UniProtKB-KW"/>
</dbReference>
<dbReference type="PANTHER" id="PTHR43646">
    <property type="entry name" value="GLYCOSYLTRANSFERASE"/>
    <property type="match status" value="1"/>
</dbReference>
<keyword evidence="2" id="KW-1003">Cell membrane</keyword>
<keyword evidence="4 7" id="KW-0808">Transferase</keyword>
<protein>
    <submittedName>
        <fullName evidence="7">Glycosyltransferase</fullName>
    </submittedName>
</protein>
<evidence type="ECO:0000256" key="1">
    <source>
        <dbReference type="ARBA" id="ARBA00004236"/>
    </source>
</evidence>